<dbReference type="AlphaFoldDB" id="A0A2S4ASM1"/>
<organism evidence="3 4">
    <name type="scientific">Stutzerimonas stutzeri</name>
    <name type="common">Pseudomonas stutzeri</name>
    <dbReference type="NCBI Taxonomy" id="316"/>
    <lineage>
        <taxon>Bacteria</taxon>
        <taxon>Pseudomonadati</taxon>
        <taxon>Pseudomonadota</taxon>
        <taxon>Gammaproteobacteria</taxon>
        <taxon>Pseudomonadales</taxon>
        <taxon>Pseudomonadaceae</taxon>
        <taxon>Stutzerimonas</taxon>
    </lineage>
</organism>
<feature type="compositionally biased region" description="Polar residues" evidence="1">
    <location>
        <begin position="68"/>
        <end position="86"/>
    </location>
</feature>
<comment type="caution">
    <text evidence="3">The sequence shown here is derived from an EMBL/GenBank/DDBJ whole genome shotgun (WGS) entry which is preliminary data.</text>
</comment>
<evidence type="ECO:0000313" key="3">
    <source>
        <dbReference type="EMBL" id="POH84464.1"/>
    </source>
</evidence>
<dbReference type="Proteomes" id="UP000237068">
    <property type="component" value="Unassembled WGS sequence"/>
</dbReference>
<dbReference type="EMBL" id="PPXG01000001">
    <property type="protein sequence ID" value="POH84464.1"/>
    <property type="molecule type" value="Genomic_DNA"/>
</dbReference>
<name>A0A2S4ASM1_STUST</name>
<keyword evidence="2" id="KW-0732">Signal</keyword>
<proteinExistence type="predicted"/>
<evidence type="ECO:0000256" key="2">
    <source>
        <dbReference type="SAM" id="SignalP"/>
    </source>
</evidence>
<gene>
    <name evidence="3" type="ORF">CXK91_00350</name>
</gene>
<reference evidence="3 4" key="1">
    <citation type="submission" date="2018-01" db="EMBL/GenBank/DDBJ databases">
        <title>Denitrification phenotypes of diverse strains of Pseudomonas stutzeri.</title>
        <authorList>
            <person name="Milligan D.A."/>
            <person name="Bergaust L."/>
            <person name="Bakken L.R."/>
            <person name="Frostegard A."/>
        </authorList>
    </citation>
    <scope>NUCLEOTIDE SEQUENCE [LARGE SCALE GENOMIC DNA]</scope>
    <source>
        <strain evidence="3 4">24a13</strain>
    </source>
</reference>
<feature type="chain" id="PRO_5015664017" description="Secreted protein" evidence="2">
    <location>
        <begin position="28"/>
        <end position="108"/>
    </location>
</feature>
<protein>
    <recommendedName>
        <fullName evidence="5">Secreted protein</fullName>
    </recommendedName>
</protein>
<evidence type="ECO:0000313" key="4">
    <source>
        <dbReference type="Proteomes" id="UP000237068"/>
    </source>
</evidence>
<feature type="region of interest" description="Disordered" evidence="1">
    <location>
        <begin position="59"/>
        <end position="108"/>
    </location>
</feature>
<dbReference type="OrthoDB" id="7029124at2"/>
<accession>A0A2S4ASM1</accession>
<evidence type="ECO:0008006" key="5">
    <source>
        <dbReference type="Google" id="ProtNLM"/>
    </source>
</evidence>
<feature type="signal peptide" evidence="2">
    <location>
        <begin position="1"/>
        <end position="27"/>
    </location>
</feature>
<sequence>MNTVKQWMRATRALGFALVITTAPASAAVVNESLIDTSANPDSHTVVCDATTSVMAFSPTPGGAPQRCASSQAEQHNSPAPGQQQHRFAEPASGSFWSVPMDGRRYSF</sequence>
<evidence type="ECO:0000256" key="1">
    <source>
        <dbReference type="SAM" id="MobiDB-lite"/>
    </source>
</evidence>